<dbReference type="CDD" id="cd00067">
    <property type="entry name" value="GAL4"/>
    <property type="match status" value="1"/>
</dbReference>
<dbReference type="Pfam" id="PF00172">
    <property type="entry name" value="Zn_clus"/>
    <property type="match status" value="1"/>
</dbReference>
<feature type="compositionally biased region" description="Polar residues" evidence="3">
    <location>
        <begin position="508"/>
        <end position="519"/>
    </location>
</feature>
<evidence type="ECO:0000313" key="6">
    <source>
        <dbReference type="Proteomes" id="UP001527925"/>
    </source>
</evidence>
<dbReference type="Gene3D" id="4.10.240.10">
    <property type="entry name" value="Zn(2)-C6 fungal-type DNA-binding domain"/>
    <property type="match status" value="1"/>
</dbReference>
<accession>A0ABR4N6M1</accession>
<evidence type="ECO:0000256" key="2">
    <source>
        <dbReference type="ARBA" id="ARBA00023242"/>
    </source>
</evidence>
<gene>
    <name evidence="5" type="ORF">HK105_205265</name>
</gene>
<keyword evidence="1" id="KW-0479">Metal-binding</keyword>
<feature type="region of interest" description="Disordered" evidence="3">
    <location>
        <begin position="208"/>
        <end position="237"/>
    </location>
</feature>
<dbReference type="PROSITE" id="PS00463">
    <property type="entry name" value="ZN2_CY6_FUNGAL_1"/>
    <property type="match status" value="1"/>
</dbReference>
<dbReference type="InterPro" id="IPR036864">
    <property type="entry name" value="Zn2-C6_fun-type_DNA-bd_sf"/>
</dbReference>
<sequence length="917" mass="98956">MPPSSASKRRKVRVACDPCRAKKIACSGTPPVCAQCRHRKVRCHFELVFPHQVAPVPDAASAHGAASAAFASAASSAAPIVSFAADYSADRRATADILAHGRDRTRAASTLDLDGNEASILKLLQSKITSIDRKIELLLASRPELAADLNLDEDDLRTLASARASSAQPESSAPTRAAASSPVPLPPLPDEDTDTFYLDRLIPLASSSPSLASSEGRVHKTAVHQPSSLSSSDSESVHHAAESCHEVPFPIDTPSSKPSAITPERLPLVHLFFVVACPEFPLYTFDEFVVSDFAKSDFLVKSMCAAASRYYNDPGPQVQSHRRNAGDRFFNECLKDLSNVMSQMPSYENIIGMLIVAYYAASSGRHSISWVVFGATVRFAQIIGLDNERRHPESNRWNVRERELRRRIWWNIYQIDRYGSVSSRLPLLISKSLPSRTPYPSPDGLVTLMQASELAILNDSPSNTTPGSGTSGSGSAVATNGTSTAGDTAGCTHATDAQAGEGSGTARLASTNPASTNRPNSSNNAMLASMSLDPGLLPSTATLAPLNPFTSTQADALDSIVAETARRADEAIFSHFTDEPLNPPVSSSSQPFSFHPPFSPMSQVVPLANSGISQSTTSVDGYRLRVLAITTKVYDLIIDEADALYGPASAAQLIDFSHRRQSLAVELETLMASFPPWFSSASLLDLMPPARSVAATFASNLVFPPTPCRMAGDASRPAAVQGFPDPRIPMWVATTTVRTYAHHTRIALFSHPFFRMFEYGLHSAMISDPTFSLAVESALTIHEIVRHTIKSSTGFMTHYSRTEAALHLRERQSYWRGEGSLSPPEMPLSASDIPLSVAIGTSVLTEAITSSSCILHIAHAVGFMGINADMISSIFDDFTIYLSTCSRYWIWGKMGYDALENLRSGKTKLDSRTPVCL</sequence>
<organism evidence="5 6">
    <name type="scientific">Polyrhizophydium stewartii</name>
    <dbReference type="NCBI Taxonomy" id="2732419"/>
    <lineage>
        <taxon>Eukaryota</taxon>
        <taxon>Fungi</taxon>
        <taxon>Fungi incertae sedis</taxon>
        <taxon>Chytridiomycota</taxon>
        <taxon>Chytridiomycota incertae sedis</taxon>
        <taxon>Chytridiomycetes</taxon>
        <taxon>Rhizophydiales</taxon>
        <taxon>Rhizophydiales incertae sedis</taxon>
        <taxon>Polyrhizophydium</taxon>
    </lineage>
</organism>
<feature type="region of interest" description="Disordered" evidence="3">
    <location>
        <begin position="458"/>
        <end position="529"/>
    </location>
</feature>
<dbReference type="InterPro" id="IPR001138">
    <property type="entry name" value="Zn2Cys6_DnaBD"/>
</dbReference>
<dbReference type="PROSITE" id="PS50048">
    <property type="entry name" value="ZN2_CY6_FUNGAL_2"/>
    <property type="match status" value="1"/>
</dbReference>
<dbReference type="InterPro" id="IPR050987">
    <property type="entry name" value="AtrR-like"/>
</dbReference>
<protein>
    <recommendedName>
        <fullName evidence="4">Zn(2)-C6 fungal-type domain-containing protein</fullName>
    </recommendedName>
</protein>
<reference evidence="5 6" key="1">
    <citation type="submission" date="2023-09" db="EMBL/GenBank/DDBJ databases">
        <title>Pangenome analysis of Batrachochytrium dendrobatidis and related Chytrids.</title>
        <authorList>
            <person name="Yacoub M.N."/>
            <person name="Stajich J.E."/>
            <person name="James T.Y."/>
        </authorList>
    </citation>
    <scope>NUCLEOTIDE SEQUENCE [LARGE SCALE GENOMIC DNA]</scope>
    <source>
        <strain evidence="5 6">JEL0888</strain>
    </source>
</reference>
<dbReference type="Pfam" id="PF04082">
    <property type="entry name" value="Fungal_trans"/>
    <property type="match status" value="1"/>
</dbReference>
<keyword evidence="2" id="KW-0539">Nucleus</keyword>
<dbReference type="PANTHER" id="PTHR46910">
    <property type="entry name" value="TRANSCRIPTION FACTOR PDR1"/>
    <property type="match status" value="1"/>
</dbReference>
<dbReference type="SUPFAM" id="SSF57701">
    <property type="entry name" value="Zn2/Cys6 DNA-binding domain"/>
    <property type="match status" value="1"/>
</dbReference>
<name>A0ABR4N6M1_9FUNG</name>
<dbReference type="EMBL" id="JADGIZ020000026">
    <property type="protein sequence ID" value="KAL2915159.1"/>
    <property type="molecule type" value="Genomic_DNA"/>
</dbReference>
<feature type="compositionally biased region" description="Low complexity" evidence="3">
    <location>
        <begin position="460"/>
        <end position="486"/>
    </location>
</feature>
<feature type="compositionally biased region" description="Low complexity" evidence="3">
    <location>
        <begin position="161"/>
        <end position="182"/>
    </location>
</feature>
<feature type="compositionally biased region" description="Low complexity" evidence="3">
    <location>
        <begin position="520"/>
        <end position="529"/>
    </location>
</feature>
<evidence type="ECO:0000256" key="1">
    <source>
        <dbReference type="ARBA" id="ARBA00022723"/>
    </source>
</evidence>
<proteinExistence type="predicted"/>
<dbReference type="CDD" id="cd12148">
    <property type="entry name" value="fungal_TF_MHR"/>
    <property type="match status" value="1"/>
</dbReference>
<keyword evidence="6" id="KW-1185">Reference proteome</keyword>
<comment type="caution">
    <text evidence="5">The sequence shown here is derived from an EMBL/GenBank/DDBJ whole genome shotgun (WGS) entry which is preliminary data.</text>
</comment>
<evidence type="ECO:0000259" key="4">
    <source>
        <dbReference type="PROSITE" id="PS50048"/>
    </source>
</evidence>
<evidence type="ECO:0000256" key="3">
    <source>
        <dbReference type="SAM" id="MobiDB-lite"/>
    </source>
</evidence>
<dbReference type="Proteomes" id="UP001527925">
    <property type="component" value="Unassembled WGS sequence"/>
</dbReference>
<dbReference type="PANTHER" id="PTHR46910:SF1">
    <property type="entry name" value="MISCELLANEOUS ZN(II)2CYS6 TRANSCRIPTION FACTOR (EUROFUNG)-RELATED"/>
    <property type="match status" value="1"/>
</dbReference>
<feature type="domain" description="Zn(2)-C6 fungal-type" evidence="4">
    <location>
        <begin position="15"/>
        <end position="45"/>
    </location>
</feature>
<dbReference type="SMART" id="SM00906">
    <property type="entry name" value="Fungal_trans"/>
    <property type="match status" value="1"/>
</dbReference>
<dbReference type="InterPro" id="IPR007219">
    <property type="entry name" value="XnlR_reg_dom"/>
</dbReference>
<dbReference type="SMART" id="SM00066">
    <property type="entry name" value="GAL4"/>
    <property type="match status" value="1"/>
</dbReference>
<evidence type="ECO:0000313" key="5">
    <source>
        <dbReference type="EMBL" id="KAL2915159.1"/>
    </source>
</evidence>
<feature type="region of interest" description="Disordered" evidence="3">
    <location>
        <begin position="161"/>
        <end position="190"/>
    </location>
</feature>